<evidence type="ECO:0000256" key="6">
    <source>
        <dbReference type="SAM" id="MobiDB-lite"/>
    </source>
</evidence>
<keyword evidence="10" id="KW-1185">Reference proteome</keyword>
<dbReference type="HOGENOM" id="CLU_055642_1_0_1"/>
<evidence type="ECO:0000313" key="10">
    <source>
        <dbReference type="Proteomes" id="UP000007303"/>
    </source>
</evidence>
<dbReference type="PANTHER" id="PTHR32422">
    <property type="entry name" value="ADHERENS JUNCTION-ASSOCIATED PROTEIN 1"/>
    <property type="match status" value="1"/>
</dbReference>
<dbReference type="Pfam" id="PF15298">
    <property type="entry name" value="AJAP1_PANP_C"/>
    <property type="match status" value="1"/>
</dbReference>
<accession>H3D010</accession>
<dbReference type="InterPro" id="IPR029198">
    <property type="entry name" value="AJAP1_PANP_C"/>
</dbReference>
<dbReference type="GO" id="GO:0044291">
    <property type="term" value="C:cell-cell contact zone"/>
    <property type="evidence" value="ECO:0007669"/>
    <property type="project" value="TreeGrafter"/>
</dbReference>
<dbReference type="GeneTree" id="ENSGT00510000048586"/>
<evidence type="ECO:0000256" key="3">
    <source>
        <dbReference type="ARBA" id="ARBA00022729"/>
    </source>
</evidence>
<sequence length="391" mass="43240">IFVFSLLHSPSALSPGSCMGHGVWILLAMTHLTLDFSACSPLSQSMGSRLTTKSVPHSRPSWQPLWESTNKLNWRTMTPSVRRLLNPADSDRRVGMGPKPKGPKHLKLMRNDQAACKECGLKPAKTETEDPHWVISKAPAASSSGRRGEMVRLLRRTRRQLKLDSYDKSQDGRTTTVAGFIDWGPTGTDGVDDDSRLELNGTLSTKVPTTTVSTTTSTTARVFQRTFTVVTTPEPRRLSTTKATVNEGTVKTPYVETSGLAVHQIITITVSLIMVIAALITTLVLKNCCAQSGHGRHNSHQRKIHQQEESCQNDGLHPSQVPSKVDIFTAYNDSLQCSHECVRTAVPIYTDEMIQQTPVYKTAYNGNRPSPTERQLIPVAFVSEKWFEISC</sequence>
<organism evidence="9 10">
    <name type="scientific">Tetraodon nigroviridis</name>
    <name type="common">Spotted green pufferfish</name>
    <name type="synonym">Chelonodon nigroviridis</name>
    <dbReference type="NCBI Taxonomy" id="99883"/>
    <lineage>
        <taxon>Eukaryota</taxon>
        <taxon>Metazoa</taxon>
        <taxon>Chordata</taxon>
        <taxon>Craniata</taxon>
        <taxon>Vertebrata</taxon>
        <taxon>Euteleostomi</taxon>
        <taxon>Actinopterygii</taxon>
        <taxon>Neopterygii</taxon>
        <taxon>Teleostei</taxon>
        <taxon>Neoteleostei</taxon>
        <taxon>Acanthomorphata</taxon>
        <taxon>Eupercaria</taxon>
        <taxon>Tetraodontiformes</taxon>
        <taxon>Tetradontoidea</taxon>
        <taxon>Tetraodontidae</taxon>
        <taxon>Tetraodon</taxon>
    </lineage>
</organism>
<proteinExistence type="predicted"/>
<keyword evidence="3" id="KW-0732">Signal</keyword>
<keyword evidence="4 7" id="KW-1133">Transmembrane helix</keyword>
<keyword evidence="2 7" id="KW-0812">Transmembrane</keyword>
<dbReference type="GO" id="GO:0009898">
    <property type="term" value="C:cytoplasmic side of plasma membrane"/>
    <property type="evidence" value="ECO:0007669"/>
    <property type="project" value="TreeGrafter"/>
</dbReference>
<protein>
    <submittedName>
        <fullName evidence="9">Adherens junctions associated protein 1</fullName>
    </submittedName>
</protein>
<feature type="region of interest" description="Disordered" evidence="6">
    <location>
        <begin position="296"/>
        <end position="317"/>
    </location>
</feature>
<dbReference type="PANTHER" id="PTHR32422:SF0">
    <property type="entry name" value="ADHERENS JUNCTION-ASSOCIATED PROTEIN 1"/>
    <property type="match status" value="1"/>
</dbReference>
<dbReference type="Ensembl" id="ENSTNIT00000014041.1">
    <property type="protein sequence ID" value="ENSTNIP00000013846.1"/>
    <property type="gene ID" value="ENSTNIG00000010916.1"/>
</dbReference>
<reference evidence="10" key="1">
    <citation type="journal article" date="2004" name="Nature">
        <title>Genome duplication in the teleost fish Tetraodon nigroviridis reveals the early vertebrate proto-karyotype.</title>
        <authorList>
            <person name="Jaillon O."/>
            <person name="Aury J.-M."/>
            <person name="Brunet F."/>
            <person name="Petit J.-L."/>
            <person name="Stange-Thomann N."/>
            <person name="Mauceli E."/>
            <person name="Bouneau L."/>
            <person name="Fischer C."/>
            <person name="Ozouf-Costaz C."/>
            <person name="Bernot A."/>
            <person name="Nicaud S."/>
            <person name="Jaffe D."/>
            <person name="Fisher S."/>
            <person name="Lutfalla G."/>
            <person name="Dossat C."/>
            <person name="Segurens B."/>
            <person name="Dasilva C."/>
            <person name="Salanoubat M."/>
            <person name="Levy M."/>
            <person name="Boudet N."/>
            <person name="Castellano S."/>
            <person name="Anthouard V."/>
            <person name="Jubin C."/>
            <person name="Castelli V."/>
            <person name="Katinka M."/>
            <person name="Vacherie B."/>
            <person name="Biemont C."/>
            <person name="Skalli Z."/>
            <person name="Cattolico L."/>
            <person name="Poulain J."/>
            <person name="De Berardinis V."/>
            <person name="Cruaud C."/>
            <person name="Duprat S."/>
            <person name="Brottier P."/>
            <person name="Coutanceau J.-P."/>
            <person name="Gouzy J."/>
            <person name="Parra G."/>
            <person name="Lardier G."/>
            <person name="Chapple C."/>
            <person name="McKernan K.J."/>
            <person name="McEwan P."/>
            <person name="Bosak S."/>
            <person name="Kellis M."/>
            <person name="Volff J.-N."/>
            <person name="Guigo R."/>
            <person name="Zody M.C."/>
            <person name="Mesirov J."/>
            <person name="Lindblad-Toh K."/>
            <person name="Birren B."/>
            <person name="Nusbaum C."/>
            <person name="Kahn D."/>
            <person name="Robinson-Rechavi M."/>
            <person name="Laudet V."/>
            <person name="Schachter V."/>
            <person name="Quetier F."/>
            <person name="Saurin W."/>
            <person name="Scarpelli C."/>
            <person name="Wincker P."/>
            <person name="Lander E.S."/>
            <person name="Weissenbach J."/>
            <person name="Roest Crollius H."/>
        </authorList>
    </citation>
    <scope>NUCLEOTIDE SEQUENCE [LARGE SCALE GENOMIC DNA]</scope>
</reference>
<dbReference type="GO" id="GO:0005912">
    <property type="term" value="C:adherens junction"/>
    <property type="evidence" value="ECO:0007669"/>
    <property type="project" value="TreeGrafter"/>
</dbReference>
<name>H3D010_TETNG</name>
<evidence type="ECO:0000256" key="7">
    <source>
        <dbReference type="SAM" id="Phobius"/>
    </source>
</evidence>
<evidence type="ECO:0000256" key="1">
    <source>
        <dbReference type="ARBA" id="ARBA00004479"/>
    </source>
</evidence>
<comment type="subcellular location">
    <subcellularLocation>
        <location evidence="1">Membrane</location>
        <topology evidence="1">Single-pass type I membrane protein</topology>
    </subcellularLocation>
</comment>
<evidence type="ECO:0000259" key="8">
    <source>
        <dbReference type="Pfam" id="PF15298"/>
    </source>
</evidence>
<dbReference type="InParanoid" id="H3D010"/>
<dbReference type="Proteomes" id="UP000007303">
    <property type="component" value="Unassembled WGS sequence"/>
</dbReference>
<keyword evidence="5 7" id="KW-0472">Membrane</keyword>
<reference evidence="9" key="3">
    <citation type="submission" date="2025-09" db="UniProtKB">
        <authorList>
            <consortium name="Ensembl"/>
        </authorList>
    </citation>
    <scope>IDENTIFICATION</scope>
</reference>
<feature type="transmembrane region" description="Helical" evidence="7">
    <location>
        <begin position="265"/>
        <end position="285"/>
    </location>
</feature>
<dbReference type="InterPro" id="IPR039239">
    <property type="entry name" value="AJAP1"/>
</dbReference>
<dbReference type="AlphaFoldDB" id="H3D010"/>
<evidence type="ECO:0000256" key="5">
    <source>
        <dbReference type="ARBA" id="ARBA00023136"/>
    </source>
</evidence>
<reference evidence="9" key="2">
    <citation type="submission" date="2025-08" db="UniProtKB">
        <authorList>
            <consortium name="Ensembl"/>
        </authorList>
    </citation>
    <scope>IDENTIFICATION</scope>
</reference>
<dbReference type="GO" id="GO:0008013">
    <property type="term" value="F:beta-catenin binding"/>
    <property type="evidence" value="ECO:0007669"/>
    <property type="project" value="TreeGrafter"/>
</dbReference>
<feature type="domain" description="AJAP1/PANP C-terminal" evidence="8">
    <location>
        <begin position="181"/>
        <end position="368"/>
    </location>
</feature>
<evidence type="ECO:0000256" key="2">
    <source>
        <dbReference type="ARBA" id="ARBA00022692"/>
    </source>
</evidence>
<evidence type="ECO:0000256" key="4">
    <source>
        <dbReference type="ARBA" id="ARBA00022989"/>
    </source>
</evidence>
<evidence type="ECO:0000313" key="9">
    <source>
        <dbReference type="Ensembl" id="ENSTNIP00000013846.1"/>
    </source>
</evidence>